<dbReference type="EMBL" id="JBHRSZ010000002">
    <property type="protein sequence ID" value="MFC3150562.1"/>
    <property type="molecule type" value="Genomic_DNA"/>
</dbReference>
<accession>A0ABV7HFV4</accession>
<dbReference type="Proteomes" id="UP001595476">
    <property type="component" value="Unassembled WGS sequence"/>
</dbReference>
<proteinExistence type="predicted"/>
<evidence type="ECO:0000256" key="1">
    <source>
        <dbReference type="SAM" id="SignalP"/>
    </source>
</evidence>
<name>A0ABV7HFV4_9GAMM</name>
<feature type="signal peptide" evidence="1">
    <location>
        <begin position="1"/>
        <end position="27"/>
    </location>
</feature>
<organism evidence="2 3">
    <name type="scientific">Litoribrevibacter euphylliae</name>
    <dbReference type="NCBI Taxonomy" id="1834034"/>
    <lineage>
        <taxon>Bacteria</taxon>
        <taxon>Pseudomonadati</taxon>
        <taxon>Pseudomonadota</taxon>
        <taxon>Gammaproteobacteria</taxon>
        <taxon>Oceanospirillales</taxon>
        <taxon>Oceanospirillaceae</taxon>
        <taxon>Litoribrevibacter</taxon>
    </lineage>
</organism>
<dbReference type="RefSeq" id="WP_386717578.1">
    <property type="nucleotide sequence ID" value="NZ_JBHRSZ010000002.1"/>
</dbReference>
<comment type="caution">
    <text evidence="2">The sequence shown here is derived from an EMBL/GenBank/DDBJ whole genome shotgun (WGS) entry which is preliminary data.</text>
</comment>
<gene>
    <name evidence="2" type="ORF">ACFOEK_05970</name>
</gene>
<protein>
    <recommendedName>
        <fullName evidence="4">Porin</fullName>
    </recommendedName>
</protein>
<evidence type="ECO:0000313" key="3">
    <source>
        <dbReference type="Proteomes" id="UP001595476"/>
    </source>
</evidence>
<feature type="chain" id="PRO_5045297543" description="Porin" evidence="1">
    <location>
        <begin position="28"/>
        <end position="58"/>
    </location>
</feature>
<evidence type="ECO:0008006" key="4">
    <source>
        <dbReference type="Google" id="ProtNLM"/>
    </source>
</evidence>
<keyword evidence="3" id="KW-1185">Reference proteome</keyword>
<keyword evidence="1" id="KW-0732">Signal</keyword>
<evidence type="ECO:0000313" key="2">
    <source>
        <dbReference type="EMBL" id="MFC3150562.1"/>
    </source>
</evidence>
<sequence length="58" mass="6325">MNIQGIRNFLAGLVMAVGSLSAASVFAAEEIRHQQESQQRLAQVEAIEEKLASVENKL</sequence>
<reference evidence="3" key="1">
    <citation type="journal article" date="2019" name="Int. J. Syst. Evol. Microbiol.">
        <title>The Global Catalogue of Microorganisms (GCM) 10K type strain sequencing project: providing services to taxonomists for standard genome sequencing and annotation.</title>
        <authorList>
            <consortium name="The Broad Institute Genomics Platform"/>
            <consortium name="The Broad Institute Genome Sequencing Center for Infectious Disease"/>
            <person name="Wu L."/>
            <person name="Ma J."/>
        </authorList>
    </citation>
    <scope>NUCLEOTIDE SEQUENCE [LARGE SCALE GENOMIC DNA]</scope>
    <source>
        <strain evidence="3">KCTC 52438</strain>
    </source>
</reference>